<evidence type="ECO:0000313" key="3">
    <source>
        <dbReference type="Proteomes" id="UP001151760"/>
    </source>
</evidence>
<dbReference type="EMBL" id="BQNB010016798">
    <property type="protein sequence ID" value="GJT55917.1"/>
    <property type="molecule type" value="Genomic_DNA"/>
</dbReference>
<comment type="caution">
    <text evidence="2">The sequence shown here is derived from an EMBL/GenBank/DDBJ whole genome shotgun (WGS) entry which is preliminary data.</text>
</comment>
<keyword evidence="3" id="KW-1185">Reference proteome</keyword>
<accession>A0ABQ5EZN8</accession>
<gene>
    <name evidence="2" type="ORF">Tco_0990971</name>
</gene>
<feature type="region of interest" description="Disordered" evidence="1">
    <location>
        <begin position="1"/>
        <end position="38"/>
    </location>
</feature>
<sequence>MPKPWGSSFNEGYTKNMTPTDNVSTSQNLTPKETTNPFHQEDKILNIKTFFPKFPQPQPSKPQPRNYSYEEWLRIKFGHTNVSKSVRNALLNEWVLDSFDIKADYRRTRDDPYSRRFDEYKRAFENEIEHLANEYDLRIGRKGYALDDVWEKCEKCKKFHGSTLYPWYDEGFEEEERWESGIEKIDYEPPFVDVKTFKIKRYSLEGGRSFVCITKQLDDALP</sequence>
<evidence type="ECO:0000256" key="1">
    <source>
        <dbReference type="SAM" id="MobiDB-lite"/>
    </source>
</evidence>
<evidence type="ECO:0000313" key="2">
    <source>
        <dbReference type="EMBL" id="GJT55917.1"/>
    </source>
</evidence>
<protein>
    <submittedName>
        <fullName evidence="2">Uncharacterized protein</fullName>
    </submittedName>
</protein>
<name>A0ABQ5EZN8_9ASTR</name>
<proteinExistence type="predicted"/>
<reference evidence="2" key="1">
    <citation type="journal article" date="2022" name="Int. J. Mol. Sci.">
        <title>Draft Genome of Tanacetum Coccineum: Genomic Comparison of Closely Related Tanacetum-Family Plants.</title>
        <authorList>
            <person name="Yamashiro T."/>
            <person name="Shiraishi A."/>
            <person name="Nakayama K."/>
            <person name="Satake H."/>
        </authorList>
    </citation>
    <scope>NUCLEOTIDE SEQUENCE</scope>
</reference>
<reference evidence="2" key="2">
    <citation type="submission" date="2022-01" db="EMBL/GenBank/DDBJ databases">
        <authorList>
            <person name="Yamashiro T."/>
            <person name="Shiraishi A."/>
            <person name="Satake H."/>
            <person name="Nakayama K."/>
        </authorList>
    </citation>
    <scope>NUCLEOTIDE SEQUENCE</scope>
</reference>
<dbReference type="Proteomes" id="UP001151760">
    <property type="component" value="Unassembled WGS sequence"/>
</dbReference>
<feature type="compositionally biased region" description="Polar residues" evidence="1">
    <location>
        <begin position="7"/>
        <end position="38"/>
    </location>
</feature>
<organism evidence="2 3">
    <name type="scientific">Tanacetum coccineum</name>
    <dbReference type="NCBI Taxonomy" id="301880"/>
    <lineage>
        <taxon>Eukaryota</taxon>
        <taxon>Viridiplantae</taxon>
        <taxon>Streptophyta</taxon>
        <taxon>Embryophyta</taxon>
        <taxon>Tracheophyta</taxon>
        <taxon>Spermatophyta</taxon>
        <taxon>Magnoliopsida</taxon>
        <taxon>eudicotyledons</taxon>
        <taxon>Gunneridae</taxon>
        <taxon>Pentapetalae</taxon>
        <taxon>asterids</taxon>
        <taxon>campanulids</taxon>
        <taxon>Asterales</taxon>
        <taxon>Asteraceae</taxon>
        <taxon>Asteroideae</taxon>
        <taxon>Anthemideae</taxon>
        <taxon>Anthemidinae</taxon>
        <taxon>Tanacetum</taxon>
    </lineage>
</organism>